<sequence length="327" mass="37647">MHLAAIRFEIDESYIVMMLKVRELHPELAIKAKNELHEDPERIPESIKILRDWIKAQPHLKSRTDDQFLLAFLRASKHSIERAKQKIDHFYTLRTAVPELFKNRNVETSNFLEVVRLGTGLILPNPLGESGPRICLIRPGAYSPEKYNIYEILRPGSLVADIELIEDDNLIVSGLVEIIDLENLSMQHIFQSDAVFMKKLAAIGGDASPLRHMGTHFINTPGSFEAMFNVFKGFLSPTKRKRLFVHGDNLQSLYAHVPQQYLPREYGGNNGSISEIIQYWEKKILAYKDFFMEDEQYGTIEELRVDRNHYSENLFGVDGTFRSLNVD</sequence>
<dbReference type="EMBL" id="LR899012">
    <property type="protein sequence ID" value="CAD7088155.1"/>
    <property type="molecule type" value="Genomic_DNA"/>
</dbReference>
<proteinExistence type="predicted"/>
<gene>
    <name evidence="2" type="ORF">HERILL_LOCUS10806</name>
</gene>
<dbReference type="Pfam" id="PF00650">
    <property type="entry name" value="CRAL_TRIO"/>
    <property type="match status" value="1"/>
</dbReference>
<dbReference type="PRINTS" id="PR00180">
    <property type="entry name" value="CRETINALDHBP"/>
</dbReference>
<dbReference type="SUPFAM" id="SSF52087">
    <property type="entry name" value="CRAL/TRIO domain"/>
    <property type="match status" value="1"/>
</dbReference>
<dbReference type="Gene3D" id="1.10.8.20">
    <property type="entry name" value="N-terminal domain of phosphatidylinositol transfer protein sec14p"/>
    <property type="match status" value="1"/>
</dbReference>
<dbReference type="GO" id="GO:1902936">
    <property type="term" value="F:phosphatidylinositol bisphosphate binding"/>
    <property type="evidence" value="ECO:0007669"/>
    <property type="project" value="TreeGrafter"/>
</dbReference>
<dbReference type="PROSITE" id="PS50191">
    <property type="entry name" value="CRAL_TRIO"/>
    <property type="match status" value="1"/>
</dbReference>
<dbReference type="CDD" id="cd00170">
    <property type="entry name" value="SEC14"/>
    <property type="match status" value="1"/>
</dbReference>
<reference evidence="2 3" key="1">
    <citation type="submission" date="2020-11" db="EMBL/GenBank/DDBJ databases">
        <authorList>
            <person name="Wallbank WR R."/>
            <person name="Pardo Diaz C."/>
            <person name="Kozak K."/>
            <person name="Martin S."/>
            <person name="Jiggins C."/>
            <person name="Moest M."/>
            <person name="Warren A I."/>
            <person name="Generalovic N T."/>
            <person name="Byers J.R.P. K."/>
            <person name="Montejo-Kovacevich G."/>
            <person name="Yen C E."/>
        </authorList>
    </citation>
    <scope>NUCLEOTIDE SEQUENCE [LARGE SCALE GENOMIC DNA]</scope>
</reference>
<dbReference type="SMART" id="SM01100">
    <property type="entry name" value="CRAL_TRIO_N"/>
    <property type="match status" value="1"/>
</dbReference>
<dbReference type="Gene3D" id="1.20.5.1200">
    <property type="entry name" value="Alpha-tocopherol transfer"/>
    <property type="match status" value="1"/>
</dbReference>
<keyword evidence="3" id="KW-1185">Reference proteome</keyword>
<evidence type="ECO:0000313" key="2">
    <source>
        <dbReference type="EMBL" id="CAD7088155.1"/>
    </source>
</evidence>
<dbReference type="InterPro" id="IPR001251">
    <property type="entry name" value="CRAL-TRIO_dom"/>
</dbReference>
<dbReference type="SMART" id="SM00516">
    <property type="entry name" value="SEC14"/>
    <property type="match status" value="1"/>
</dbReference>
<dbReference type="InterPro" id="IPR036273">
    <property type="entry name" value="CRAL/TRIO_N_dom_sf"/>
</dbReference>
<dbReference type="AlphaFoldDB" id="A0A7R8UW08"/>
<dbReference type="PANTHER" id="PTHR10174:SF216">
    <property type="entry name" value="CRAL-TRIO DOMAIN-CONTAINING PROTEIN-RELATED"/>
    <property type="match status" value="1"/>
</dbReference>
<organism evidence="2 3">
    <name type="scientific">Hermetia illucens</name>
    <name type="common">Black soldier fly</name>
    <dbReference type="NCBI Taxonomy" id="343691"/>
    <lineage>
        <taxon>Eukaryota</taxon>
        <taxon>Metazoa</taxon>
        <taxon>Ecdysozoa</taxon>
        <taxon>Arthropoda</taxon>
        <taxon>Hexapoda</taxon>
        <taxon>Insecta</taxon>
        <taxon>Pterygota</taxon>
        <taxon>Neoptera</taxon>
        <taxon>Endopterygota</taxon>
        <taxon>Diptera</taxon>
        <taxon>Brachycera</taxon>
        <taxon>Stratiomyomorpha</taxon>
        <taxon>Stratiomyidae</taxon>
        <taxon>Hermetiinae</taxon>
        <taxon>Hermetia</taxon>
    </lineage>
</organism>
<name>A0A7R8UW08_HERIL</name>
<dbReference type="Proteomes" id="UP000594454">
    <property type="component" value="Chromosome 4"/>
</dbReference>
<protein>
    <recommendedName>
        <fullName evidence="1">CRAL-TRIO domain-containing protein</fullName>
    </recommendedName>
</protein>
<evidence type="ECO:0000259" key="1">
    <source>
        <dbReference type="PROSITE" id="PS50191"/>
    </source>
</evidence>
<accession>A0A7R8UW08</accession>
<dbReference type="InterPro" id="IPR036865">
    <property type="entry name" value="CRAL-TRIO_dom_sf"/>
</dbReference>
<dbReference type="SUPFAM" id="SSF46938">
    <property type="entry name" value="CRAL/TRIO N-terminal domain"/>
    <property type="match status" value="1"/>
</dbReference>
<dbReference type="InterPro" id="IPR011074">
    <property type="entry name" value="CRAL/TRIO_N_dom"/>
</dbReference>
<dbReference type="InParanoid" id="A0A7R8UW08"/>
<evidence type="ECO:0000313" key="3">
    <source>
        <dbReference type="Proteomes" id="UP000594454"/>
    </source>
</evidence>
<dbReference type="GO" id="GO:0016020">
    <property type="term" value="C:membrane"/>
    <property type="evidence" value="ECO:0007669"/>
    <property type="project" value="TreeGrafter"/>
</dbReference>
<dbReference type="FunCoup" id="A0A7R8UW08">
    <property type="interactions" value="20"/>
</dbReference>
<dbReference type="PANTHER" id="PTHR10174">
    <property type="entry name" value="ALPHA-TOCOPHEROL TRANSFER PROTEIN-RELATED"/>
    <property type="match status" value="1"/>
</dbReference>
<dbReference type="Gene3D" id="3.40.525.10">
    <property type="entry name" value="CRAL-TRIO lipid binding domain"/>
    <property type="match status" value="1"/>
</dbReference>
<dbReference type="OrthoDB" id="6682367at2759"/>
<feature type="domain" description="CRAL-TRIO" evidence="1">
    <location>
        <begin position="110"/>
        <end position="274"/>
    </location>
</feature>